<accession>A0A2C9L3A1</accession>
<dbReference type="VEuPathDB" id="VectorBase:BGLB026494"/>
<dbReference type="VEuPathDB" id="VectorBase:BGLAX_044568"/>
<dbReference type="KEGG" id="bgt:106058719"/>
<dbReference type="Proteomes" id="UP000076420">
    <property type="component" value="Unassembled WGS sequence"/>
</dbReference>
<reference evidence="1" key="1">
    <citation type="submission" date="2020-05" db="UniProtKB">
        <authorList>
            <consortium name="EnsemblMetazoa"/>
        </authorList>
    </citation>
    <scope>IDENTIFICATION</scope>
    <source>
        <strain evidence="1">BB02</strain>
    </source>
</reference>
<organism evidence="1 2">
    <name type="scientific">Biomphalaria glabrata</name>
    <name type="common">Bloodfluke planorb</name>
    <name type="synonym">Freshwater snail</name>
    <dbReference type="NCBI Taxonomy" id="6526"/>
    <lineage>
        <taxon>Eukaryota</taxon>
        <taxon>Metazoa</taxon>
        <taxon>Spiralia</taxon>
        <taxon>Lophotrochozoa</taxon>
        <taxon>Mollusca</taxon>
        <taxon>Gastropoda</taxon>
        <taxon>Heterobranchia</taxon>
        <taxon>Euthyneura</taxon>
        <taxon>Panpulmonata</taxon>
        <taxon>Hygrophila</taxon>
        <taxon>Lymnaeoidea</taxon>
        <taxon>Planorbidae</taxon>
        <taxon>Biomphalaria</taxon>
    </lineage>
</organism>
<dbReference type="OrthoDB" id="10302548at2759"/>
<evidence type="ECO:0000313" key="1">
    <source>
        <dbReference type="EnsemblMetazoa" id="BGLB026494-PA"/>
    </source>
</evidence>
<dbReference type="EnsemblMetazoa" id="BGLB026494-RA">
    <property type="protein sequence ID" value="BGLB026494-PA"/>
    <property type="gene ID" value="BGLB026494"/>
</dbReference>
<protein>
    <submittedName>
        <fullName evidence="1">Uncharacterized protein</fullName>
    </submittedName>
</protein>
<gene>
    <name evidence="1" type="primary">106058719</name>
</gene>
<evidence type="ECO:0000313" key="2">
    <source>
        <dbReference type="Proteomes" id="UP000076420"/>
    </source>
</evidence>
<sequence length="197" mass="22921">MNRHRYRRGLRRKLYRTRRKQIFTPGRSVLSRSRLQSQWTCGSNLRDRTTEIQLSSGAPNLNFFHAMNHLIGCVTPMLSNILDLFFTTYSGQDRPLLLYRQILDMNLRFTPILGVFLDALLKPNFEELYGPEDYLQDMDELLSAACESLAKSESELETERNARKVQFFKLMVLLRDEFASDTVGQMSQESPTVEEEA</sequence>
<proteinExistence type="predicted"/>
<name>A0A2C9L3A1_BIOGL</name>
<dbReference type="AlphaFoldDB" id="A0A2C9L3A1"/>